<sequence length="154" mass="16990">MPEIEIRPVSAKDFFSYPEARRLIKEYSKECANRTLAASPPNEDQYLKLEDMGLLKAAGAFNGDTMVGFVVVVFSFVPHFKEETLASTESLFLSKSFRTGNNGLKLLQWARNTAVLFGSAGLFVSAPAGSRLEKLLSHKAEKTNSVFFLEGLCS</sequence>
<dbReference type="InterPro" id="IPR016181">
    <property type="entry name" value="Acyl_CoA_acyltransferase"/>
</dbReference>
<dbReference type="SUPFAM" id="SSF55729">
    <property type="entry name" value="Acyl-CoA N-acyltransferases (Nat)"/>
    <property type="match status" value="1"/>
</dbReference>
<dbReference type="Gene3D" id="3.40.630.30">
    <property type="match status" value="1"/>
</dbReference>
<evidence type="ECO:0000313" key="1">
    <source>
        <dbReference type="EMBL" id="DAF53416.1"/>
    </source>
</evidence>
<protein>
    <submittedName>
        <fullName evidence="1">Acetyltransferase domain containing protein</fullName>
    </submittedName>
</protein>
<dbReference type="EMBL" id="BK032653">
    <property type="protein sequence ID" value="DAF53416.1"/>
    <property type="molecule type" value="Genomic_DNA"/>
</dbReference>
<proteinExistence type="predicted"/>
<name>A0A8S5SR58_9CAUD</name>
<reference evidence="1" key="1">
    <citation type="journal article" date="2021" name="Proc. Natl. Acad. Sci. U.S.A.">
        <title>A Catalog of Tens of Thousands of Viruses from Human Metagenomes Reveals Hidden Associations with Chronic Diseases.</title>
        <authorList>
            <person name="Tisza M.J."/>
            <person name="Buck C.B."/>
        </authorList>
    </citation>
    <scope>NUCLEOTIDE SEQUENCE</scope>
    <source>
        <strain evidence="1">CtXBg1</strain>
    </source>
</reference>
<accession>A0A8S5SR58</accession>
<organism evidence="1">
    <name type="scientific">Podoviridae sp. ctXBg1</name>
    <dbReference type="NCBI Taxonomy" id="2827739"/>
    <lineage>
        <taxon>Viruses</taxon>
        <taxon>Duplodnaviria</taxon>
        <taxon>Heunggongvirae</taxon>
        <taxon>Uroviricota</taxon>
        <taxon>Caudoviricetes</taxon>
    </lineage>
</organism>